<sequence>MPEPAPQITHDTAPAESSGEASCPTAGAVADTAEQGDDAAQPTRLAARDRGLLWHPYAPLDGPAPHAVLAAEGVTLTLETPEGDRIRAIDGMASWWCAVHGYRNSELDRAAVDQITEFSHVMFGGLTHRPAVELAELLVEVTPPELQHVFFADSGSVSVEVALKLAVQYQAALGRPERRRILTVRGGYHGDTTGAMSVCDPEGGMHAEFSGLVAEQLFVAPPPAAHPRRRSGYEDPEGLRSPENLGAAASDTAGFVPSGDTEGPGGSGAQGAGAPSSSGAVDWDADDAAVEAWIADARNVARAHRDELAGIIVEPVLQGAGGMRTYDPRCLRVLRELADELDLVFVVDEIATGFGRTGKWFASEWADVVPDVMCVGKALTGGYMSLAAVLVSEAVGAVITASEQRALMHGPTFMANPLACAVALQSVRMLRDSWWANVSRIEETLREILPVAAELRVVKDVRVIGAVGVVEFHEAPDPELLTRAALEQEVWFRPFGRLLYTMPPYVCTDEEVRTIAYALLRAAQEVELTGGGWA</sequence>
<comment type="subunit">
    <text evidence="7">Homodimer.</text>
</comment>
<feature type="binding site" evidence="7">
    <location>
        <position position="410"/>
    </location>
    <ligand>
        <name>substrate</name>
    </ligand>
</feature>
<dbReference type="Proteomes" id="UP001553031">
    <property type="component" value="Unassembled WGS sequence"/>
</dbReference>
<dbReference type="InterPro" id="IPR015421">
    <property type="entry name" value="PyrdxlP-dep_Trfase_major"/>
</dbReference>
<evidence type="ECO:0000256" key="1">
    <source>
        <dbReference type="ARBA" id="ARBA00001933"/>
    </source>
</evidence>
<keyword evidence="3 7" id="KW-0808">Transferase</keyword>
<keyword evidence="7" id="KW-0963">Cytoplasm</keyword>
<dbReference type="InterPro" id="IPR015422">
    <property type="entry name" value="PyrdxlP-dep_Trfase_small"/>
</dbReference>
<feature type="binding site" evidence="7">
    <location>
        <position position="95"/>
    </location>
    <ligand>
        <name>substrate</name>
    </ligand>
</feature>
<dbReference type="Gene3D" id="3.40.640.10">
    <property type="entry name" value="Type I PLP-dependent aspartate aminotransferase-like (Major domain)"/>
    <property type="match status" value="2"/>
</dbReference>
<accession>A0ABV3KA78</accession>
<feature type="compositionally biased region" description="Low complexity" evidence="8">
    <location>
        <begin position="272"/>
        <end position="281"/>
    </location>
</feature>
<dbReference type="RefSeq" id="WP_363783978.1">
    <property type="nucleotide sequence ID" value="NZ_JBFBLL010000002.1"/>
</dbReference>
<keyword evidence="2 7" id="KW-0032">Aminotransferase</keyword>
<evidence type="ECO:0000256" key="2">
    <source>
        <dbReference type="ARBA" id="ARBA00022576"/>
    </source>
</evidence>
<dbReference type="PROSITE" id="PS00600">
    <property type="entry name" value="AA_TRANSFER_CLASS_3"/>
    <property type="match status" value="1"/>
</dbReference>
<feature type="binding site" evidence="7">
    <location>
        <position position="377"/>
    </location>
    <ligand>
        <name>substrate</name>
    </ligand>
</feature>
<feature type="binding site" evidence="7">
    <location>
        <begin position="411"/>
        <end position="412"/>
    </location>
    <ligand>
        <name>pyridoxal 5'-phosphate</name>
        <dbReference type="ChEBI" id="CHEBI:597326"/>
    </ligand>
</feature>
<evidence type="ECO:0000256" key="7">
    <source>
        <dbReference type="HAMAP-Rule" id="MF_00834"/>
    </source>
</evidence>
<reference evidence="9 10" key="1">
    <citation type="submission" date="2024-06" db="EMBL/GenBank/DDBJ databases">
        <title>The Natural Products Discovery Center: Release of the First 8490 Sequenced Strains for Exploring Actinobacteria Biosynthetic Diversity.</title>
        <authorList>
            <person name="Kalkreuter E."/>
            <person name="Kautsar S.A."/>
            <person name="Yang D."/>
            <person name="Bader C.D."/>
            <person name="Teijaro C.N."/>
            <person name="Fluegel L."/>
            <person name="Davis C.M."/>
            <person name="Simpson J.R."/>
            <person name="Lauterbach L."/>
            <person name="Steele A.D."/>
            <person name="Gui C."/>
            <person name="Meng S."/>
            <person name="Li G."/>
            <person name="Viehrig K."/>
            <person name="Ye F."/>
            <person name="Su P."/>
            <person name="Kiefer A.F."/>
            <person name="Nichols A."/>
            <person name="Cepeda A.J."/>
            <person name="Yan W."/>
            <person name="Fan B."/>
            <person name="Jiang Y."/>
            <person name="Adhikari A."/>
            <person name="Zheng C.-J."/>
            <person name="Schuster L."/>
            <person name="Cowan T.M."/>
            <person name="Smanski M.J."/>
            <person name="Chevrette M.G."/>
            <person name="De Carvalho L.P.S."/>
            <person name="Shen B."/>
        </authorList>
    </citation>
    <scope>NUCLEOTIDE SEQUENCE [LARGE SCALE GENOMIC DNA]</scope>
    <source>
        <strain evidence="9 10">NPDC079179</strain>
    </source>
</reference>
<evidence type="ECO:0000256" key="4">
    <source>
        <dbReference type="ARBA" id="ARBA00022691"/>
    </source>
</evidence>
<keyword evidence="6 7" id="KW-0663">Pyridoxal phosphate</keyword>
<keyword evidence="10" id="KW-1185">Reference proteome</keyword>
<comment type="caution">
    <text evidence="9">The sequence shown here is derived from an EMBL/GenBank/DDBJ whole genome shotgun (WGS) entry which is preliminary data.</text>
</comment>
<evidence type="ECO:0000256" key="8">
    <source>
        <dbReference type="SAM" id="MobiDB-lite"/>
    </source>
</evidence>
<dbReference type="InterPro" id="IPR049704">
    <property type="entry name" value="Aminotrans_3_PPA_site"/>
</dbReference>
<evidence type="ECO:0000256" key="3">
    <source>
        <dbReference type="ARBA" id="ARBA00022679"/>
    </source>
</evidence>
<evidence type="ECO:0000256" key="5">
    <source>
        <dbReference type="ARBA" id="ARBA00022756"/>
    </source>
</evidence>
<feature type="compositionally biased region" description="Gly residues" evidence="8">
    <location>
        <begin position="262"/>
        <end position="271"/>
    </location>
</feature>
<dbReference type="PANTHER" id="PTHR42684:SF17">
    <property type="entry name" value="ADENOSYLMETHIONINE-8-AMINO-7-OXONONANOATE AMINOTRANSFERASE"/>
    <property type="match status" value="1"/>
</dbReference>
<dbReference type="SUPFAM" id="SSF53383">
    <property type="entry name" value="PLP-dependent transferases"/>
    <property type="match status" value="1"/>
</dbReference>
<comment type="subcellular location">
    <subcellularLocation>
        <location evidence="7">Cytoplasm</location>
    </subcellularLocation>
</comment>
<comment type="cofactor">
    <cofactor evidence="1 7">
        <name>pyridoxal 5'-phosphate</name>
        <dbReference type="ChEBI" id="CHEBI:597326"/>
    </cofactor>
</comment>
<keyword evidence="4 7" id="KW-0949">S-adenosyl-L-methionine</keyword>
<feature type="region of interest" description="Disordered" evidence="8">
    <location>
        <begin position="1"/>
        <end position="39"/>
    </location>
</feature>
<evidence type="ECO:0000313" key="10">
    <source>
        <dbReference type="Proteomes" id="UP001553031"/>
    </source>
</evidence>
<feature type="site" description="Participates in the substrate recognition with KAPA and in a stacking interaction with the adenine ring of SAM" evidence="7">
    <location>
        <position position="57"/>
    </location>
</feature>
<feature type="region of interest" description="Disordered" evidence="8">
    <location>
        <begin position="223"/>
        <end position="281"/>
    </location>
</feature>
<organism evidence="9 10">
    <name type="scientific">Kocuria salsicia</name>
    <dbReference type="NCBI Taxonomy" id="664639"/>
    <lineage>
        <taxon>Bacteria</taxon>
        <taxon>Bacillati</taxon>
        <taxon>Actinomycetota</taxon>
        <taxon>Actinomycetes</taxon>
        <taxon>Micrococcales</taxon>
        <taxon>Micrococcaceae</taxon>
        <taxon>Kocuria</taxon>
    </lineage>
</organism>
<comment type="catalytic activity">
    <reaction evidence="7">
        <text>(8S)-8-amino-7-oxononanoate + S-adenosyl-L-methionine = S-adenosyl-4-methylsulfanyl-2-oxobutanoate + (7R,8S)-7,8-diammoniononanoate</text>
        <dbReference type="Rhea" id="RHEA:16861"/>
        <dbReference type="ChEBI" id="CHEBI:16490"/>
        <dbReference type="ChEBI" id="CHEBI:59789"/>
        <dbReference type="ChEBI" id="CHEBI:149468"/>
        <dbReference type="ChEBI" id="CHEBI:149469"/>
        <dbReference type="EC" id="2.6.1.62"/>
    </reaction>
</comment>
<dbReference type="EMBL" id="JBFBLL010000002">
    <property type="protein sequence ID" value="MEV8157302.1"/>
    <property type="molecule type" value="Genomic_DNA"/>
</dbReference>
<evidence type="ECO:0000313" key="9">
    <source>
        <dbReference type="EMBL" id="MEV8157302.1"/>
    </source>
</evidence>
<feature type="modified residue" description="N6-(pyridoxal phosphate)lysine" evidence="7">
    <location>
        <position position="377"/>
    </location>
</feature>
<comment type="pathway">
    <text evidence="7">Cofactor biosynthesis; biotin biosynthesis; 7,8-diaminononanoate from 8-amino-7-oxononanoate (SAM route): step 1/1.</text>
</comment>
<dbReference type="HAMAP" id="MF_00834">
    <property type="entry name" value="BioA"/>
    <property type="match status" value="1"/>
</dbReference>
<feature type="binding site" evidence="7">
    <location>
        <position position="188"/>
    </location>
    <ligand>
        <name>substrate</name>
    </ligand>
</feature>
<dbReference type="CDD" id="cd00610">
    <property type="entry name" value="OAT_like"/>
    <property type="match status" value="1"/>
</dbReference>
<dbReference type="EC" id="2.6.1.62" evidence="7"/>
<proteinExistence type="inferred from homology"/>
<comment type="function">
    <text evidence="7">Catalyzes the transfer of the alpha-amino group from S-adenosyl-L-methionine (SAM) to 7-keto-8-aminopelargonic acid (KAPA) to form 7,8-diaminopelargonic acid (DAPA). It is the only aminotransferase known to utilize SAM as an amino donor.</text>
</comment>
<keyword evidence="5 7" id="KW-0093">Biotin biosynthesis</keyword>
<dbReference type="Gene3D" id="3.90.1150.10">
    <property type="entry name" value="Aspartate Aminotransferase, domain 1"/>
    <property type="match status" value="2"/>
</dbReference>
<dbReference type="Pfam" id="PF00202">
    <property type="entry name" value="Aminotran_3"/>
    <property type="match status" value="2"/>
</dbReference>
<evidence type="ECO:0000256" key="6">
    <source>
        <dbReference type="ARBA" id="ARBA00022898"/>
    </source>
</evidence>
<dbReference type="PANTHER" id="PTHR42684">
    <property type="entry name" value="ADENOSYLMETHIONINE-8-AMINO-7-OXONONANOATE AMINOTRANSFERASE"/>
    <property type="match status" value="1"/>
</dbReference>
<feature type="binding site" evidence="7">
    <location>
        <position position="348"/>
    </location>
    <ligand>
        <name>pyridoxal 5'-phosphate</name>
        <dbReference type="ChEBI" id="CHEBI:597326"/>
    </ligand>
</feature>
<dbReference type="InterPro" id="IPR005814">
    <property type="entry name" value="Aminotrans_3"/>
</dbReference>
<dbReference type="GO" id="GO:0008483">
    <property type="term" value="F:transaminase activity"/>
    <property type="evidence" value="ECO:0007669"/>
    <property type="project" value="UniProtKB-KW"/>
</dbReference>
<dbReference type="InterPro" id="IPR005815">
    <property type="entry name" value="BioA"/>
</dbReference>
<protein>
    <recommendedName>
        <fullName evidence="7">Adenosylmethionine-8-amino-7-oxononanoate aminotransferase</fullName>
        <ecNumber evidence="7">2.6.1.62</ecNumber>
    </recommendedName>
    <alternativeName>
        <fullName evidence="7">7,8-diamino-pelargonic acid aminotransferase</fullName>
        <shortName evidence="7">DAPA AT</shortName>
        <shortName evidence="7">DAPA aminotransferase</shortName>
    </alternativeName>
    <alternativeName>
        <fullName evidence="7">7,8-diaminononanoate synthase</fullName>
        <shortName evidence="7">DANS</shortName>
    </alternativeName>
    <alternativeName>
        <fullName evidence="7">Diaminopelargonic acid synthase</fullName>
    </alternativeName>
</protein>
<feature type="compositionally biased region" description="Basic and acidic residues" evidence="8">
    <location>
        <begin position="231"/>
        <end position="240"/>
    </location>
</feature>
<comment type="similarity">
    <text evidence="7">Belongs to the class-III pyridoxal-phosphate-dependent aminotransferase family. BioA subfamily.</text>
</comment>
<name>A0ABV3KA78_9MICC</name>
<dbReference type="InterPro" id="IPR015424">
    <property type="entry name" value="PyrdxlP-dep_Trfase"/>
</dbReference>
<feature type="binding site" evidence="7">
    <location>
        <begin position="155"/>
        <end position="156"/>
    </location>
    <ligand>
        <name>pyridoxal 5'-phosphate</name>
        <dbReference type="ChEBI" id="CHEBI:597326"/>
    </ligand>
</feature>
<feature type="binding site" evidence="7">
    <location>
        <position position="493"/>
    </location>
    <ligand>
        <name>substrate</name>
    </ligand>
</feature>
<gene>
    <name evidence="7" type="primary">bioA</name>
    <name evidence="9" type="ORF">AB0O96_03705</name>
</gene>